<dbReference type="Proteomes" id="UP000305881">
    <property type="component" value="Chromosome"/>
</dbReference>
<dbReference type="PIRSF" id="PIRSF004649">
    <property type="entry name" value="MlaC"/>
    <property type="match status" value="1"/>
</dbReference>
<dbReference type="RefSeq" id="WP_017842187.1">
    <property type="nucleotide sequence ID" value="NZ_CP035467.1"/>
</dbReference>
<name>A0A4P9UTN6_METBY</name>
<dbReference type="Gene3D" id="1.10.10.640">
    <property type="entry name" value="phospholipid-binding protein"/>
    <property type="match status" value="1"/>
</dbReference>
<evidence type="ECO:0000313" key="1">
    <source>
        <dbReference type="EMBL" id="QCW83963.1"/>
    </source>
</evidence>
<dbReference type="STRING" id="675511.GCA_000341735_03803"/>
<keyword evidence="2" id="KW-1185">Reference proteome</keyword>
<accession>A0A4P9UTN6</accession>
<dbReference type="EMBL" id="CP035467">
    <property type="protein sequence ID" value="QCW83963.1"/>
    <property type="molecule type" value="Genomic_DNA"/>
</dbReference>
<proteinExistence type="predicted"/>
<organism evidence="1 2">
    <name type="scientific">Methylotuvimicrobium buryatense</name>
    <name type="common">Methylomicrobium buryatense</name>
    <dbReference type="NCBI Taxonomy" id="95641"/>
    <lineage>
        <taxon>Bacteria</taxon>
        <taxon>Pseudomonadati</taxon>
        <taxon>Pseudomonadota</taxon>
        <taxon>Gammaproteobacteria</taxon>
        <taxon>Methylococcales</taxon>
        <taxon>Methylococcaceae</taxon>
        <taxon>Methylotuvimicrobium</taxon>
    </lineage>
</organism>
<evidence type="ECO:0000313" key="2">
    <source>
        <dbReference type="Proteomes" id="UP000305881"/>
    </source>
</evidence>
<protein>
    <submittedName>
        <fullName evidence="1">ABC transporter substrate-binding protein</fullName>
    </submittedName>
</protein>
<dbReference type="AlphaFoldDB" id="A0A4P9UTN6"/>
<dbReference type="PANTHER" id="PTHR36573:SF1">
    <property type="entry name" value="INTERMEMBRANE PHOSPHOLIPID TRANSPORT SYSTEM BINDING PROTEIN MLAC"/>
    <property type="match status" value="1"/>
</dbReference>
<dbReference type="KEGG" id="mbur:EQU24_18235"/>
<dbReference type="PANTHER" id="PTHR36573">
    <property type="entry name" value="INTERMEMBRANE PHOSPHOLIPID TRANSPORT SYSTEM BINDING PROTEIN MLAC"/>
    <property type="match status" value="1"/>
</dbReference>
<dbReference type="OrthoDB" id="9787053at2"/>
<sequence length="217" mass="24972">MKTTQYKRIFLLAILSFFISISALNKAIAAELLLPQQAISEASDKLKEKMQNPEFIKDFAQITDFVESAIYPHVDFNRISALVLGKYWRDATPEERAQFNNEFRNLLVRTYSRAFVEFKDWSVRFLPLKMESDATKVVVKTEILQPGIQPIAVDYRMVLIKDKWKAYDILIEGVSLVTNYRTTFNNEIKNRGSLAAVIETLKTRNAEALSKNSLHNS</sequence>
<reference evidence="2" key="1">
    <citation type="journal article" date="2019" name="J. Bacteriol.">
        <title>A Mutagenic Screen Identifies a TonB-Dependent Receptor Required for the Lanthanide Metal Switch in the Type I Methanotroph 'Methylotuvimicrobium buryatense' 5GB1C.</title>
        <authorList>
            <person name="Groom J.D."/>
            <person name="Ford S.M."/>
            <person name="Pesesky M.W."/>
            <person name="Lidstrom M.E."/>
        </authorList>
    </citation>
    <scope>NUCLEOTIDE SEQUENCE [LARGE SCALE GENOMIC DNA]</scope>
    <source>
        <strain evidence="2">5GB1C</strain>
    </source>
</reference>
<dbReference type="Pfam" id="PF05494">
    <property type="entry name" value="MlaC"/>
    <property type="match status" value="1"/>
</dbReference>
<gene>
    <name evidence="1" type="ORF">EQU24_18235</name>
</gene>
<dbReference type="Gene3D" id="3.10.450.50">
    <property type="match status" value="1"/>
</dbReference>
<dbReference type="InterPro" id="IPR008869">
    <property type="entry name" value="MlaC/ttg2D"/>
</dbReference>